<keyword evidence="7" id="KW-0969">Cilium</keyword>
<dbReference type="AlphaFoldDB" id="A0A0D0PRR4"/>
<dbReference type="PATRIC" id="fig|294.124.peg.204"/>
<organism evidence="7 8">
    <name type="scientific">Pseudomonas fluorescens</name>
    <dbReference type="NCBI Taxonomy" id="294"/>
    <lineage>
        <taxon>Bacteria</taxon>
        <taxon>Pseudomonadati</taxon>
        <taxon>Pseudomonadota</taxon>
        <taxon>Gammaproteobacteria</taxon>
        <taxon>Pseudomonadales</taxon>
        <taxon>Pseudomonadaceae</taxon>
        <taxon>Pseudomonas</taxon>
    </lineage>
</organism>
<dbReference type="OrthoDB" id="9807950at2"/>
<proteinExistence type="inferred from homology"/>
<comment type="function">
    <text evidence="4">Required for formation of the rod structure in the basal body of the flagellar apparatus. Together with FliI and FliH, may constitute the export apparatus of flagellin.</text>
</comment>
<evidence type="ECO:0000313" key="8">
    <source>
        <dbReference type="Proteomes" id="UP000032101"/>
    </source>
</evidence>
<dbReference type="RefSeq" id="WP_042727968.1">
    <property type="nucleotide sequence ID" value="NZ_JXNZ01000005.1"/>
</dbReference>
<dbReference type="InterPro" id="IPR029025">
    <property type="entry name" value="T3SS_substrate_exporter_C"/>
</dbReference>
<dbReference type="PANTHER" id="PTHR30531:SF12">
    <property type="entry name" value="FLAGELLAR BIOSYNTHETIC PROTEIN FLHB"/>
    <property type="match status" value="1"/>
</dbReference>
<keyword evidence="3" id="KW-0813">Transport</keyword>
<keyword evidence="3" id="KW-1006">Bacterial flagellum protein export</keyword>
<feature type="region of interest" description="Disordered" evidence="5">
    <location>
        <begin position="219"/>
        <end position="238"/>
    </location>
</feature>
<feature type="region of interest" description="Disordered" evidence="5">
    <location>
        <begin position="1"/>
        <end position="21"/>
    </location>
</feature>
<evidence type="ECO:0000313" key="7">
    <source>
        <dbReference type="EMBL" id="KIQ61303.1"/>
    </source>
</evidence>
<keyword evidence="3" id="KW-0653">Protein transport</keyword>
<reference evidence="7 8" key="1">
    <citation type="submission" date="2015-01" db="EMBL/GenBank/DDBJ databases">
        <title>Draft Genome Sequence of the Biocontrol and Plant Growth-Promoting Rhizobacteria (PGPR) Pseudomonas fluorescens UM270.</title>
        <authorList>
            <person name="Hernandez-Salmeron J.E."/>
            <person name="Santoyo G."/>
            <person name="Moreno-Hagelsieb G."/>
            <person name="Hernandez-Leon R."/>
        </authorList>
    </citation>
    <scope>NUCLEOTIDE SEQUENCE [LARGE SCALE GENOMIC DNA]</scope>
    <source>
        <strain evidence="7 8">UM270</strain>
    </source>
</reference>
<dbReference type="GO" id="GO:0005886">
    <property type="term" value="C:plasma membrane"/>
    <property type="evidence" value="ECO:0007669"/>
    <property type="project" value="TreeGrafter"/>
</dbReference>
<dbReference type="SUPFAM" id="SSF160544">
    <property type="entry name" value="EscU C-terminal domain-like"/>
    <property type="match status" value="1"/>
</dbReference>
<dbReference type="PANTHER" id="PTHR30531">
    <property type="entry name" value="FLAGELLAR BIOSYNTHETIC PROTEIN FLHB"/>
    <property type="match status" value="1"/>
</dbReference>
<evidence type="ECO:0000256" key="4">
    <source>
        <dbReference type="ARBA" id="ARBA00025078"/>
    </source>
</evidence>
<dbReference type="Pfam" id="PF01312">
    <property type="entry name" value="Bac_export_2"/>
    <property type="match status" value="1"/>
</dbReference>
<feature type="transmembrane region" description="Helical" evidence="6">
    <location>
        <begin position="140"/>
        <end position="162"/>
    </location>
</feature>
<dbReference type="PRINTS" id="PR00950">
    <property type="entry name" value="TYPE3IMSPROT"/>
</dbReference>
<keyword evidence="7" id="KW-0966">Cell projection</keyword>
<evidence type="ECO:0000256" key="5">
    <source>
        <dbReference type="SAM" id="MobiDB-lite"/>
    </source>
</evidence>
<keyword evidence="6" id="KW-0812">Transmembrane</keyword>
<comment type="caution">
    <text evidence="7">The sequence shown here is derived from an EMBL/GenBank/DDBJ whole genome shotgun (WGS) entry which is preliminary data.</text>
</comment>
<evidence type="ECO:0000256" key="3">
    <source>
        <dbReference type="ARBA" id="ARBA00023225"/>
    </source>
</evidence>
<comment type="similarity">
    <text evidence="1">Belongs to the type III secretion exporter family.</text>
</comment>
<sequence>MSDQQDKSEEATPYKLEEARKKGQVPRSPDLLSFIMLLTFLMVFSAIAYPLASVIAAHTHWWLGNAGQLGQGFGYLGEQGGYSLRQVVYGLLPLIGALVLMAILTNLLFSGPVFSMTALKPDFKRLHPIQGLKKLFSRRMFVELIKVLVKGALFSLVLYYLFQSVLPQLLGMATISPLALPQASKQLLMQLGFTVLAVMAAAALFDIWYSRREFGRQMRMSRRETKDEHRRREGDPEVRAKRKGIQQALLKKAAALGQVKDADVIITNPTHYAVALQYRPSSMLAPKVLAMGRGLHARRICHVARKHQVPILRRPPLARALHALARVDSAIPDSTQADVARIYRWVIALPGNKVLAP</sequence>
<evidence type="ECO:0000256" key="2">
    <source>
        <dbReference type="ARBA" id="ARBA00021622"/>
    </source>
</evidence>
<evidence type="ECO:0000256" key="6">
    <source>
        <dbReference type="SAM" id="Phobius"/>
    </source>
</evidence>
<dbReference type="Proteomes" id="UP000032101">
    <property type="component" value="Unassembled WGS sequence"/>
</dbReference>
<dbReference type="GO" id="GO:0009306">
    <property type="term" value="P:protein secretion"/>
    <property type="evidence" value="ECO:0007669"/>
    <property type="project" value="InterPro"/>
</dbReference>
<gene>
    <name evidence="7" type="ORF">RL74_01005</name>
</gene>
<dbReference type="EMBL" id="JXNZ01000005">
    <property type="protein sequence ID" value="KIQ61303.1"/>
    <property type="molecule type" value="Genomic_DNA"/>
</dbReference>
<name>A0A0D0PRR4_PSEFL</name>
<feature type="transmembrane region" description="Helical" evidence="6">
    <location>
        <begin position="91"/>
        <end position="119"/>
    </location>
</feature>
<keyword evidence="6" id="KW-1133">Transmembrane helix</keyword>
<dbReference type="InterPro" id="IPR006135">
    <property type="entry name" value="T3SS_substrate_exporter"/>
</dbReference>
<accession>A0A0D0PRR4</accession>
<protein>
    <recommendedName>
        <fullName evidence="2">Flagellar biosynthetic protein FlhB</fullName>
    </recommendedName>
</protein>
<feature type="transmembrane region" description="Helical" evidence="6">
    <location>
        <begin position="187"/>
        <end position="209"/>
    </location>
</feature>
<evidence type="ECO:0000256" key="1">
    <source>
        <dbReference type="ARBA" id="ARBA00010690"/>
    </source>
</evidence>
<dbReference type="Gene3D" id="3.40.1690.10">
    <property type="entry name" value="secretion proteins EscU"/>
    <property type="match status" value="1"/>
</dbReference>
<keyword evidence="7" id="KW-0282">Flagellum</keyword>
<keyword evidence="6" id="KW-0472">Membrane</keyword>
<feature type="transmembrane region" description="Helical" evidence="6">
    <location>
        <begin position="31"/>
        <end position="52"/>
    </location>
</feature>